<evidence type="ECO:0000259" key="1">
    <source>
        <dbReference type="PROSITE" id="PS50879"/>
    </source>
</evidence>
<dbReference type="InterPro" id="IPR002156">
    <property type="entry name" value="RNaseH_domain"/>
</dbReference>
<reference evidence="2 4" key="2">
    <citation type="journal article" date="2019" name="Nat. Microbiol.">
        <title>Wide diversity of methane and short-chain alkane metabolisms in uncultured archaea.</title>
        <authorList>
            <person name="Borrel G."/>
            <person name="Adam P.S."/>
            <person name="McKay L.J."/>
            <person name="Chen L.X."/>
            <person name="Sierra-Garcia I.N."/>
            <person name="Sieber C.M."/>
            <person name="Letourneur Q."/>
            <person name="Ghozlane A."/>
            <person name="Andersen G.L."/>
            <person name="Li W.J."/>
            <person name="Hallam S.J."/>
            <person name="Muyzer G."/>
            <person name="de Oliveira V.M."/>
            <person name="Inskeep W.P."/>
            <person name="Banfield J.F."/>
            <person name="Gribaldo S."/>
        </authorList>
    </citation>
    <scope>NUCLEOTIDE SEQUENCE [LARGE SCALE GENOMIC DNA]</scope>
    <source>
        <strain evidence="2">Verst-YHS</strain>
    </source>
</reference>
<accession>A0A523BBK9</accession>
<evidence type="ECO:0000313" key="5">
    <source>
        <dbReference type="Proteomes" id="UP000317265"/>
    </source>
</evidence>
<comment type="caution">
    <text evidence="3">The sequence shown here is derived from an EMBL/GenBank/DDBJ whole genome shotgun (WGS) entry which is preliminary data.</text>
</comment>
<feature type="domain" description="RNase H type-1" evidence="1">
    <location>
        <begin position="1"/>
        <end position="134"/>
    </location>
</feature>
<dbReference type="EMBL" id="QNVI01000054">
    <property type="protein sequence ID" value="TDA38323.1"/>
    <property type="molecule type" value="Genomic_DNA"/>
</dbReference>
<dbReference type="EMBL" id="RXIH01000013">
    <property type="protein sequence ID" value="RZN57034.1"/>
    <property type="molecule type" value="Genomic_DNA"/>
</dbReference>
<dbReference type="PROSITE" id="PS50879">
    <property type="entry name" value="RNASE_H_1"/>
    <property type="match status" value="1"/>
</dbReference>
<dbReference type="PANTHER" id="PTHR46387">
    <property type="entry name" value="POLYNUCLEOTIDYL TRANSFERASE, RIBONUCLEASE H-LIKE SUPERFAMILY PROTEIN"/>
    <property type="match status" value="1"/>
</dbReference>
<gene>
    <name evidence="3" type="ORF">DSO09_04755</name>
    <name evidence="2" type="ORF">EF809_01665</name>
</gene>
<dbReference type="GO" id="GO:0003676">
    <property type="term" value="F:nucleic acid binding"/>
    <property type="evidence" value="ECO:0007669"/>
    <property type="project" value="InterPro"/>
</dbReference>
<dbReference type="Proteomes" id="UP000316080">
    <property type="component" value="Unassembled WGS sequence"/>
</dbReference>
<sequence length="156" mass="18282">MIIVYIDGLISINPGGVATYSFIIYKNGSKIFEKYDVIEKELSMSNNYAEYYALYSSLKFLLENNMNNEEIIIKSDSQLLVNQMKGLWKAHKGSYYSLYLKTKELLKEFSNIKFIWIPREENDEADRLSKKAYEEYLKSFSTNSKNRENCPKNTCN</sequence>
<dbReference type="Proteomes" id="UP000317265">
    <property type="component" value="Unassembled WGS sequence"/>
</dbReference>
<dbReference type="InterPro" id="IPR036397">
    <property type="entry name" value="RNaseH_sf"/>
</dbReference>
<evidence type="ECO:0000313" key="2">
    <source>
        <dbReference type="EMBL" id="RZN57034.1"/>
    </source>
</evidence>
<dbReference type="SUPFAM" id="SSF53098">
    <property type="entry name" value="Ribonuclease H-like"/>
    <property type="match status" value="1"/>
</dbReference>
<dbReference type="Gene3D" id="3.30.420.10">
    <property type="entry name" value="Ribonuclease H-like superfamily/Ribonuclease H"/>
    <property type="match status" value="1"/>
</dbReference>
<dbReference type="InterPro" id="IPR012337">
    <property type="entry name" value="RNaseH-like_sf"/>
</dbReference>
<dbReference type="CDD" id="cd09279">
    <property type="entry name" value="RNase_HI_like"/>
    <property type="match status" value="1"/>
</dbReference>
<evidence type="ECO:0000313" key="4">
    <source>
        <dbReference type="Proteomes" id="UP000316080"/>
    </source>
</evidence>
<proteinExistence type="predicted"/>
<name>A0A523BBK9_9CREN</name>
<dbReference type="GO" id="GO:0004523">
    <property type="term" value="F:RNA-DNA hybrid ribonuclease activity"/>
    <property type="evidence" value="ECO:0007669"/>
    <property type="project" value="InterPro"/>
</dbReference>
<protein>
    <submittedName>
        <fullName evidence="2 3">Ribonuclease H</fullName>
    </submittedName>
</protein>
<dbReference type="Pfam" id="PF13456">
    <property type="entry name" value="RVT_3"/>
    <property type="match status" value="1"/>
</dbReference>
<organism evidence="3 5">
    <name type="scientific">Thermoproteota archaeon</name>
    <dbReference type="NCBI Taxonomy" id="2056631"/>
    <lineage>
        <taxon>Archaea</taxon>
        <taxon>Thermoproteota</taxon>
    </lineage>
</organism>
<reference evidence="3 5" key="1">
    <citation type="journal article" date="2019" name="Nat. Microbiol.">
        <title>Expanding anaerobic alkane metabolism in the domain of Archaea.</title>
        <authorList>
            <person name="Wang Y."/>
            <person name="Wegener G."/>
            <person name="Hou J."/>
            <person name="Wang F."/>
            <person name="Xiao X."/>
        </authorList>
    </citation>
    <scope>NUCLEOTIDE SEQUENCE [LARGE SCALE GENOMIC DNA]</scope>
    <source>
        <strain evidence="3">WYZ-LMO11</strain>
    </source>
</reference>
<evidence type="ECO:0000313" key="3">
    <source>
        <dbReference type="EMBL" id="TDA38323.1"/>
    </source>
</evidence>
<dbReference type="AlphaFoldDB" id="A0A523BBK9"/>